<name>A0A2T7A5N2_TUBBO</name>
<feature type="region of interest" description="Disordered" evidence="5">
    <location>
        <begin position="431"/>
        <end position="548"/>
    </location>
</feature>
<feature type="region of interest" description="Disordered" evidence="5">
    <location>
        <begin position="1"/>
        <end position="28"/>
    </location>
</feature>
<proteinExistence type="inferred from homology"/>
<comment type="subcellular location">
    <subcellularLocation>
        <location evidence="1">Nucleus</location>
    </subcellularLocation>
</comment>
<feature type="compositionally biased region" description="Basic and acidic residues" evidence="5">
    <location>
        <begin position="527"/>
        <end position="536"/>
    </location>
</feature>
<feature type="compositionally biased region" description="Acidic residues" evidence="5">
    <location>
        <begin position="52"/>
        <end position="67"/>
    </location>
</feature>
<dbReference type="GO" id="GO:0000462">
    <property type="term" value="P:maturation of SSU-rRNA from tricistronic rRNA transcript (SSU-rRNA, 5.8S rRNA, LSU-rRNA)"/>
    <property type="evidence" value="ECO:0007669"/>
    <property type="project" value="TreeGrafter"/>
</dbReference>
<evidence type="ECO:0000256" key="2">
    <source>
        <dbReference type="ARBA" id="ARBA00010979"/>
    </source>
</evidence>
<feature type="domain" description="Sas10 C-terminal" evidence="6">
    <location>
        <begin position="550"/>
        <end position="623"/>
    </location>
</feature>
<evidence type="ECO:0000259" key="6">
    <source>
        <dbReference type="Pfam" id="PF09368"/>
    </source>
</evidence>
<feature type="compositionally biased region" description="Acidic residues" evidence="5">
    <location>
        <begin position="77"/>
        <end position="98"/>
    </location>
</feature>
<dbReference type="GO" id="GO:0032040">
    <property type="term" value="C:small-subunit processome"/>
    <property type="evidence" value="ECO:0007669"/>
    <property type="project" value="TreeGrafter"/>
</dbReference>
<evidence type="ECO:0000256" key="4">
    <source>
        <dbReference type="ARBA" id="ARBA00023242"/>
    </source>
</evidence>
<organism evidence="7 8">
    <name type="scientific">Tuber borchii</name>
    <name type="common">White truffle</name>
    <dbReference type="NCBI Taxonomy" id="42251"/>
    <lineage>
        <taxon>Eukaryota</taxon>
        <taxon>Fungi</taxon>
        <taxon>Dikarya</taxon>
        <taxon>Ascomycota</taxon>
        <taxon>Pezizomycotina</taxon>
        <taxon>Pezizomycetes</taxon>
        <taxon>Pezizales</taxon>
        <taxon>Tuberaceae</taxon>
        <taxon>Tuber</taxon>
    </lineage>
</organism>
<evidence type="ECO:0000256" key="5">
    <source>
        <dbReference type="SAM" id="MobiDB-lite"/>
    </source>
</evidence>
<dbReference type="InterPro" id="IPR007146">
    <property type="entry name" value="Sas10/Utp3/C1D"/>
</dbReference>
<keyword evidence="3" id="KW-0597">Phosphoprotein</keyword>
<evidence type="ECO:0000313" key="8">
    <source>
        <dbReference type="Proteomes" id="UP000244722"/>
    </source>
</evidence>
<comment type="caution">
    <text evidence="7">The sequence shown here is derived from an EMBL/GenBank/DDBJ whole genome shotgun (WGS) entry which is preliminary data.</text>
</comment>
<evidence type="ECO:0000256" key="1">
    <source>
        <dbReference type="ARBA" id="ARBA00004123"/>
    </source>
</evidence>
<sequence length="624" mass="67916">MTRKRRNPASAQPKAPRGIDPNDAKIGPIETWEDVADEEDAFHISRDKVLLEDDVFDEDGPSDEEVLGLEYSGSEASDQDEEEEEEEEDMSDEDSDDDNGNKKGEEDEELLEGWGSSKKGYYNDPSAPEEAEESEALRLQSKHLSSLSANDFLFNAAEWAAADPPSPTTSTAATKVIEQLPSAPLSSLSEEERTKRLHLLHPEFPLLAKEFSELEPLHASLGLSAAAAEAVGETIRSSVAIVKFRALSAYLGVLSMYFAVLTAGDEATQGEGGVQDHGVMEGLVKCRGMWEAVKGLEVEEISSREGQSEKKEKKKKREERKEKDGKLVVGMKEGKGEPEKKKVKISITTSAAPEAPSKKSKPKSTKPESDFSDSDVEIDFSKPTPTARPLHPTTSTSTSTSHFGDPTHLSHPDALSKLARKRTLRFYTSQIMSKSATRASAALSHSGDMDLPHKERTKERTIRLQAEAARKRSAADPTADLDYSSGGEGAGPAGRQGRNEKEEGEEEDEYMRLLKGSGKQTKAMKKAAHDRARDALRSGAQAEVEGGEAGGKRAIGYKISKNKGLTPFRKKEVRNPRVKKKMKYEAAKKKLGSVRAVYKGGLKGAYAGEATGIKGGLVRSVKLS</sequence>
<protein>
    <submittedName>
        <fullName evidence="7">Sas10 C-terminal domain-domain-containing protein</fullName>
    </submittedName>
</protein>
<comment type="similarity">
    <text evidence="2">Belongs to the SAS10 family.</text>
</comment>
<dbReference type="Pfam" id="PF04000">
    <property type="entry name" value="Sas10_Utp3"/>
    <property type="match status" value="1"/>
</dbReference>
<feature type="compositionally biased region" description="Basic and acidic residues" evidence="5">
    <location>
        <begin position="301"/>
        <end position="311"/>
    </location>
</feature>
<dbReference type="PANTHER" id="PTHR13237">
    <property type="entry name" value="SOMETHING ABOUT SILENCING PROTEIN 10-RELATED"/>
    <property type="match status" value="1"/>
</dbReference>
<evidence type="ECO:0000313" key="7">
    <source>
        <dbReference type="EMBL" id="PUU83044.1"/>
    </source>
</evidence>
<dbReference type="EMBL" id="NESQ01000018">
    <property type="protein sequence ID" value="PUU83044.1"/>
    <property type="molecule type" value="Genomic_DNA"/>
</dbReference>
<evidence type="ECO:0000256" key="3">
    <source>
        <dbReference type="ARBA" id="ARBA00022553"/>
    </source>
</evidence>
<feature type="region of interest" description="Disordered" evidence="5">
    <location>
        <begin position="301"/>
        <end position="416"/>
    </location>
</feature>
<dbReference type="Proteomes" id="UP000244722">
    <property type="component" value="Unassembled WGS sequence"/>
</dbReference>
<reference evidence="7 8" key="1">
    <citation type="submission" date="2017-04" db="EMBL/GenBank/DDBJ databases">
        <title>Draft genome sequence of Tuber borchii Vittad., a whitish edible truffle.</title>
        <authorList>
            <consortium name="DOE Joint Genome Institute"/>
            <person name="Murat C."/>
            <person name="Kuo A."/>
            <person name="Barry K.W."/>
            <person name="Clum A."/>
            <person name="Dockter R.B."/>
            <person name="Fauchery L."/>
            <person name="Iotti M."/>
            <person name="Kohler A."/>
            <person name="Labutti K."/>
            <person name="Lindquist E.A."/>
            <person name="Lipzen A."/>
            <person name="Ohm R.A."/>
            <person name="Wang M."/>
            <person name="Grigoriev I.V."/>
            <person name="Zambonelli A."/>
            <person name="Martin F.M."/>
        </authorList>
    </citation>
    <scope>NUCLEOTIDE SEQUENCE [LARGE SCALE GENOMIC DNA]</scope>
    <source>
        <strain evidence="7 8">Tbo3840</strain>
    </source>
</reference>
<feature type="region of interest" description="Disordered" evidence="5">
    <location>
        <begin position="45"/>
        <end position="138"/>
    </location>
</feature>
<dbReference type="AlphaFoldDB" id="A0A2T7A5N2"/>
<dbReference type="PANTHER" id="PTHR13237:SF8">
    <property type="entry name" value="SOMETHING ABOUT SILENCING PROTEIN 10"/>
    <property type="match status" value="1"/>
</dbReference>
<feature type="compositionally biased region" description="Basic and acidic residues" evidence="5">
    <location>
        <begin position="447"/>
        <end position="474"/>
    </location>
</feature>
<dbReference type="STRING" id="42251.A0A2T7A5N2"/>
<gene>
    <name evidence="7" type="ORF">B9Z19DRAFT_1112619</name>
</gene>
<dbReference type="OrthoDB" id="1924577at2759"/>
<keyword evidence="4" id="KW-0539">Nucleus</keyword>
<feature type="compositionally biased region" description="Basic and acidic residues" evidence="5">
    <location>
        <begin position="319"/>
        <end position="340"/>
    </location>
</feature>
<accession>A0A2T7A5N2</accession>
<dbReference type="InterPro" id="IPR018972">
    <property type="entry name" value="Sas10_C_dom"/>
</dbReference>
<keyword evidence="8" id="KW-1185">Reference proteome</keyword>
<dbReference type="Pfam" id="PF09368">
    <property type="entry name" value="Sas10"/>
    <property type="match status" value="1"/>
</dbReference>